<protein>
    <submittedName>
        <fullName evidence="1">Uncharacterized protein</fullName>
    </submittedName>
</protein>
<organism evidence="1">
    <name type="scientific">Eutreptiella gymnastica</name>
    <dbReference type="NCBI Taxonomy" id="73025"/>
    <lineage>
        <taxon>Eukaryota</taxon>
        <taxon>Discoba</taxon>
        <taxon>Euglenozoa</taxon>
        <taxon>Euglenida</taxon>
        <taxon>Spirocuta</taxon>
        <taxon>Euglenophyceae</taxon>
        <taxon>Eutreptiales</taxon>
        <taxon>Eutreptiaceae</taxon>
        <taxon>Eutreptiella</taxon>
    </lineage>
</organism>
<sequence length="99" mass="11372">MLERDAHMLAHMCTKDSEARVHTLKWAKAEHNVHPFDGRRCNPRPPEMAIRRCCRIQVKRTVVISLVDDGSWHAPHLDTGAWFANKMQENIGIVACMVQ</sequence>
<accession>A0A7S1NCU3</accession>
<dbReference type="EMBL" id="HBGA01061744">
    <property type="protein sequence ID" value="CAD9011797.1"/>
    <property type="molecule type" value="Transcribed_RNA"/>
</dbReference>
<reference evidence="1" key="1">
    <citation type="submission" date="2021-01" db="EMBL/GenBank/DDBJ databases">
        <authorList>
            <person name="Corre E."/>
            <person name="Pelletier E."/>
            <person name="Niang G."/>
            <person name="Scheremetjew M."/>
            <person name="Finn R."/>
            <person name="Kale V."/>
            <person name="Holt S."/>
            <person name="Cochrane G."/>
            <person name="Meng A."/>
            <person name="Brown T."/>
            <person name="Cohen L."/>
        </authorList>
    </citation>
    <scope>NUCLEOTIDE SEQUENCE</scope>
    <source>
        <strain evidence="1">NIES-381</strain>
    </source>
</reference>
<evidence type="ECO:0000313" key="1">
    <source>
        <dbReference type="EMBL" id="CAD9011797.1"/>
    </source>
</evidence>
<dbReference type="AlphaFoldDB" id="A0A7S1NCU3"/>
<gene>
    <name evidence="1" type="ORF">EGYM00392_LOCUS22898</name>
</gene>
<name>A0A7S1NCU3_9EUGL</name>
<proteinExistence type="predicted"/>